<dbReference type="EMBL" id="VMRG01000001">
    <property type="protein sequence ID" value="KAA6232240.1"/>
    <property type="molecule type" value="Genomic_DNA"/>
</dbReference>
<dbReference type="PANTHER" id="PTHR30307">
    <property type="entry name" value="S-ADENOSYLMETHIONINE:TRNA RIBOSYLTRANSFERASE-ISOMERASE"/>
    <property type="match status" value="1"/>
</dbReference>
<evidence type="ECO:0000256" key="1">
    <source>
        <dbReference type="ARBA" id="ARBA00022490"/>
    </source>
</evidence>
<dbReference type="NCBIfam" id="NF001140">
    <property type="entry name" value="PRK00147.1"/>
    <property type="match status" value="1"/>
</dbReference>
<keyword evidence="6" id="KW-0328">Glycosyltransferase</keyword>
<name>A0A5M8IB64_CHLPH</name>
<dbReference type="EC" id="2.4.99.17" evidence="5"/>
<dbReference type="Gene3D" id="2.40.10.240">
    <property type="entry name" value="QueA-like"/>
    <property type="match status" value="1"/>
</dbReference>
<dbReference type="InterPro" id="IPR036100">
    <property type="entry name" value="QueA_sf"/>
</dbReference>
<evidence type="ECO:0000256" key="4">
    <source>
        <dbReference type="ARBA" id="ARBA00022785"/>
    </source>
</evidence>
<dbReference type="PANTHER" id="PTHR30307:SF0">
    <property type="entry name" value="S-ADENOSYLMETHIONINE:TRNA RIBOSYLTRANSFERASE-ISOMERASE"/>
    <property type="match status" value="1"/>
</dbReference>
<keyword evidence="1 5" id="KW-0963">Cytoplasm</keyword>
<protein>
    <recommendedName>
        <fullName evidence="5">S-adenosylmethionine:tRNA ribosyltransferase-isomerase</fullName>
        <ecNumber evidence="5">2.4.99.17</ecNumber>
    </recommendedName>
    <alternativeName>
        <fullName evidence="5">Queuosine biosynthesis protein QueA</fullName>
    </alternativeName>
</protein>
<reference evidence="6 7" key="1">
    <citation type="submission" date="2019-07" db="EMBL/GenBank/DDBJ databases">
        <title>Draft genome Sequence of Chlorobium phaeovibrioides sp. strain PhvTcv-s14, from the Phylum Chlorobi.</title>
        <authorList>
            <person name="Babenko V."/>
            <person name="Boldyreva D."/>
            <person name="Kanygina A."/>
            <person name="Selezneva O."/>
            <person name="Akopiyan T."/>
            <person name="Lunina O."/>
        </authorList>
    </citation>
    <scope>NUCLEOTIDE SEQUENCE [LARGE SCALE GENOMIC DNA]</scope>
    <source>
        <strain evidence="6 7">GrTcv12</strain>
    </source>
</reference>
<comment type="caution">
    <text evidence="6">The sequence shown here is derived from an EMBL/GenBank/DDBJ whole genome shotgun (WGS) entry which is preliminary data.</text>
</comment>
<dbReference type="SUPFAM" id="SSF111337">
    <property type="entry name" value="QueA-like"/>
    <property type="match status" value="1"/>
</dbReference>
<dbReference type="UniPathway" id="UPA00392"/>
<dbReference type="GO" id="GO:0051075">
    <property type="term" value="F:S-adenosylmethionine:tRNA ribosyltransferase-isomerase activity"/>
    <property type="evidence" value="ECO:0007669"/>
    <property type="project" value="UniProtKB-EC"/>
</dbReference>
<accession>A0A5M8IB64</accession>
<dbReference type="InterPro" id="IPR042118">
    <property type="entry name" value="QueA_dom1"/>
</dbReference>
<organism evidence="6 7">
    <name type="scientific">Chlorobium phaeovibrioides</name>
    <dbReference type="NCBI Taxonomy" id="1094"/>
    <lineage>
        <taxon>Bacteria</taxon>
        <taxon>Pseudomonadati</taxon>
        <taxon>Chlorobiota</taxon>
        <taxon>Chlorobiia</taxon>
        <taxon>Chlorobiales</taxon>
        <taxon>Chlorobiaceae</taxon>
        <taxon>Chlorobium/Pelodictyon group</taxon>
        <taxon>Chlorobium</taxon>
    </lineage>
</organism>
<evidence type="ECO:0000256" key="5">
    <source>
        <dbReference type="HAMAP-Rule" id="MF_00113"/>
    </source>
</evidence>
<dbReference type="Proteomes" id="UP000327458">
    <property type="component" value="Unassembled WGS sequence"/>
</dbReference>
<dbReference type="Gene3D" id="3.40.1780.10">
    <property type="entry name" value="QueA-like"/>
    <property type="match status" value="1"/>
</dbReference>
<evidence type="ECO:0000256" key="2">
    <source>
        <dbReference type="ARBA" id="ARBA00022679"/>
    </source>
</evidence>
<dbReference type="InterPro" id="IPR042119">
    <property type="entry name" value="QueA_dom2"/>
</dbReference>
<keyword evidence="3 5" id="KW-0949">S-adenosyl-L-methionine</keyword>
<keyword evidence="2 5" id="KW-0808">Transferase</keyword>
<gene>
    <name evidence="5 6" type="primary">queA</name>
    <name evidence="6" type="ORF">FP507_03365</name>
</gene>
<evidence type="ECO:0000313" key="7">
    <source>
        <dbReference type="Proteomes" id="UP000327458"/>
    </source>
</evidence>
<keyword evidence="4 5" id="KW-0671">Queuosine biosynthesis</keyword>
<dbReference type="Pfam" id="PF02547">
    <property type="entry name" value="Queuosine_synth"/>
    <property type="match status" value="1"/>
</dbReference>
<comment type="function">
    <text evidence="5">Transfers and isomerizes the ribose moiety from AdoMet to the 7-aminomethyl group of 7-deazaguanine (preQ1-tRNA) to give epoxyqueuosine (oQ-tRNA).</text>
</comment>
<dbReference type="NCBIfam" id="TIGR00113">
    <property type="entry name" value="queA"/>
    <property type="match status" value="1"/>
</dbReference>
<comment type="subunit">
    <text evidence="5">Monomer.</text>
</comment>
<sequence>MRVSDFDYSLPEERIAKYPPDNRGATRLLVLNRHTGSVQHARYSNLEAFLGHGDLLVINTTKVVRARLFAVKQTGAAIELMLLEKHEGPQNLALYRGRLKQGDRLLAHGHELIVEELAGQGVARLSVEGIESVHALFQNYAEVPIPPYLKRDAEAVDRERYQTVFAEHPGSVAAPTASLNMTPELLLKLEKGGVATAGMTLHVGLGTFLPIRTETMEEHVMHREFYSIPARTIEQIHETRRSGGRVVALGTTVTRALEHAATRISAFSGSDPLVGEADIFIHPGYSFQTIDALLTNFHAPRSTVLMLTAAFAGADHLRAAYREAVEKRYDFLSYGDSMLIS</sequence>
<comment type="catalytic activity">
    <reaction evidence="5">
        <text>7-aminomethyl-7-carbaguanosine(34) in tRNA + S-adenosyl-L-methionine = epoxyqueuosine(34) in tRNA + adenine + L-methionine + 2 H(+)</text>
        <dbReference type="Rhea" id="RHEA:32155"/>
        <dbReference type="Rhea" id="RHEA-COMP:10342"/>
        <dbReference type="Rhea" id="RHEA-COMP:18582"/>
        <dbReference type="ChEBI" id="CHEBI:15378"/>
        <dbReference type="ChEBI" id="CHEBI:16708"/>
        <dbReference type="ChEBI" id="CHEBI:57844"/>
        <dbReference type="ChEBI" id="CHEBI:59789"/>
        <dbReference type="ChEBI" id="CHEBI:82833"/>
        <dbReference type="ChEBI" id="CHEBI:194443"/>
        <dbReference type="EC" id="2.4.99.17"/>
    </reaction>
</comment>
<comment type="similarity">
    <text evidence="5">Belongs to the QueA family.</text>
</comment>
<dbReference type="GO" id="GO:0005737">
    <property type="term" value="C:cytoplasm"/>
    <property type="evidence" value="ECO:0007669"/>
    <property type="project" value="UniProtKB-SubCell"/>
</dbReference>
<comment type="subcellular location">
    <subcellularLocation>
        <location evidence="5">Cytoplasm</location>
    </subcellularLocation>
</comment>
<dbReference type="InterPro" id="IPR003699">
    <property type="entry name" value="QueA"/>
</dbReference>
<evidence type="ECO:0000256" key="3">
    <source>
        <dbReference type="ARBA" id="ARBA00022691"/>
    </source>
</evidence>
<dbReference type="RefSeq" id="WP_151419230.1">
    <property type="nucleotide sequence ID" value="NZ_VMRG01000001.1"/>
</dbReference>
<keyword evidence="6" id="KW-0413">Isomerase</keyword>
<comment type="pathway">
    <text evidence="5">tRNA modification; tRNA-queuosine biosynthesis.</text>
</comment>
<evidence type="ECO:0000313" key="6">
    <source>
        <dbReference type="EMBL" id="KAA6232240.1"/>
    </source>
</evidence>
<dbReference type="HAMAP" id="MF_00113">
    <property type="entry name" value="QueA"/>
    <property type="match status" value="1"/>
</dbReference>
<proteinExistence type="inferred from homology"/>
<dbReference type="GO" id="GO:0008616">
    <property type="term" value="P:tRNA queuosine(34) biosynthetic process"/>
    <property type="evidence" value="ECO:0007669"/>
    <property type="project" value="UniProtKB-UniRule"/>
</dbReference>
<dbReference type="AlphaFoldDB" id="A0A5M8IB64"/>